<dbReference type="NCBIfam" id="TIGR01965">
    <property type="entry name" value="VCBS_repeat"/>
    <property type="match status" value="2"/>
</dbReference>
<dbReference type="SMART" id="SM00560">
    <property type="entry name" value="LamGL"/>
    <property type="match status" value="1"/>
</dbReference>
<dbReference type="EMBL" id="AP024702">
    <property type="protein sequence ID" value="BCX46118.1"/>
    <property type="molecule type" value="Genomic_DNA"/>
</dbReference>
<reference evidence="6 7" key="1">
    <citation type="submission" date="2021-06" db="EMBL/GenBank/DDBJ databases">
        <title>Complete genome of Haloferula helveola possessing various polysaccharide degrading enzymes.</title>
        <authorList>
            <person name="Takami H."/>
            <person name="Huang C."/>
            <person name="Hamasaki K."/>
        </authorList>
    </citation>
    <scope>NUCLEOTIDE SEQUENCE [LARGE SCALE GENOMIC DNA]</scope>
    <source>
        <strain evidence="6 7">CN-1</strain>
    </source>
</reference>
<protein>
    <submittedName>
        <fullName evidence="6">Outer membrane adhesin-like protein</fullName>
    </submittedName>
</protein>
<evidence type="ECO:0000256" key="1">
    <source>
        <dbReference type="ARBA" id="ARBA00022729"/>
    </source>
</evidence>
<dbReference type="SUPFAM" id="SSF49899">
    <property type="entry name" value="Concanavalin A-like lectins/glucanases"/>
    <property type="match status" value="3"/>
</dbReference>
<keyword evidence="1 4" id="KW-0732">Signal</keyword>
<gene>
    <name evidence="6" type="ORF">HAHE_00260</name>
</gene>
<feature type="domain" description="LamG-like jellyroll fold" evidence="5">
    <location>
        <begin position="191"/>
        <end position="348"/>
    </location>
</feature>
<sequence>MKNPQGRCARTSRPSAYLPLCFAALALAPATAFGQIVANDDGSPGSPFETTDEDTATVSGTPATSNDTGTFDVLPGIIISGDGVLVPMQDLTGTLGEFTYDPTTSGDAQALASGESLEDTFDYSIFELPATAVAPSQQFAANTGVNTLSWTALPSLDAATGTSRPLPIQKAYTFAGTNATRSSFSGVGNTADFTFEFWFKADALADQVLFETGGATIGSSILLNSDGTISYYFSVTNPESIEIRSDGLIATYVADTWHHVVVTGDLDTAGGSADRVRIYLDGVVVADDSSNTGLTNWSGGDAAGLGGGAGGDIGGDVSGTGPIETTYVRFQGQIATMNFYQGTVLSDAEVITNRDAYTTAATDTATVTVGVDGANDAPDATGDFIGDGPFEDGPAYVSTVDLTLNDGIFTTIELPSGSDLTRAGLATVTASQSPSVGTPPGNGFPENAFDGDPSTFTHTESFNNSVNHSWEIDFGTAVSLENITLYNRPDCCGERLRDITVTVEDAGGATVFTSALLNPANAEGFSGNSGGILFVDFVAGNSGSPVAGQTVVVTRTADLADANASDGSVLSLGEVTIIGSTDTRVDARPLFNHDARESSSDDVWSNLGTGGGEEADWILGSGVTHNPSVTSTRAQITQAYEWDGTTNATAVLRNDSPNDIFGNGTVDSNDATIEIWTKLGASYNTQNNTLFETGGGTGVGIVVDSAGILRAANGNNLFEITYDLVNDPAGVMGGFAPDAEFFQVALTHDIGNQRSYLFVNGQMVATTANTTTDWDGGDDAGLGHFEGANHAGFANPGSGTAYDTHLNGSVFAFRLYDRALGEAEIRQNFEAVANDTDVDGDPIAVTGAIDGTGSLVTLGNPATLASGAIVTITSATGDFTYDPNGSFESLVGGQTTTDTFEYQVTDGNGATNTATVEVVVEGVTDAIDDTVAATELIVTEIPANFIVGNDQPPLGTPGAYFTIDPATASGATIPNTGSGGSTYDLALSGGVIVSPPNLASNFGAVGAALQNGAGVFASLDPISTDDATFEIWFQPQPLQTGNQILVDSGGSGNGLSIIYNADLNELVFTVDGGDDTTARIQATATGVVPGEFNQLVAVYDKDSSGNNDSIELYLNSNPASFDNSVKASDTNTNGSANDWAGTDNSGIGEYTGTAALGEDPDPFIGQIGITRIYPIKLSLAQIEANYDAVVRPILSIGAGSPVTTALGATVTLNADRSISYDATSLNSDIPDGNVVQDTFTYTISDDNGGTTTATVTVDVTGVGSFLAVDDDFTLSEDDGATSLDVRANDLDAGSATVLFQEVKGTFTDVMTTAAASATPGDPADFTDVNGYGWRLMWNAPTDWDLLNDPASTTATGGALGSIADYELLVWTDSEWSPDGDEDNTNNSPAAYGTLLPSGLGHPGAGATNDGGNGNDEDRAVIVAYTVPSTGYYGIANSVVHPTTGTGVRALVFVEASEVINVPVAGGATSDFDGAIGLVNQGETIYIALSPDGTATSDSFNWDFDVVELPGPDAVPTVTFGTVTTDGTTLSYTPAPAFQALKNGESITETISYTIDDGGTLSTATVTVTIEGANDLPVGLADNGGTTNENRPLEGSSVLANDTDADAGETATLVVSEVQGAGANVGISVATDLGGTVTMQADGTFAYDPTGAFEALTLNDPDLVDTFTYLVQDINGVDAASPTTVSITVVGLESNQQVVGTGLTQTFEYLAGSAEAGMFTPPSVADPNGDSPVASTVASEYSTTGAVSATISDPANHNNGFSVALVFTPDAADLAPGARVSVYENGGTSNGNGIYLLDGIPHFVASMNGSGSTAPDSRNDISWLGKKICVPLSGSALPADVPTEIGIVFSLDAVDFTINGSAATIVLLTDRVAENNWSGSDTVTFGEINSAGNRGALQDTGTNADFEAGLFTALAGTVEYGELWFEGRPQGSGLTPESLTATLTVNIAEGDLTAPDGASYDGGTGVWTATGSEDRINGLIANTTFVPNGTSPVDVAIGIEDGGESGTVPVAGTLTFVGIVADEGTDTDSDNLSDFLERAFGTDPGTPDNVDLALDGTVNGRPIINIEFSPSLTFEAVYMRRDDHGVPGSFIYTAQFSSDLNTWYDSTDTPTVLADSTVDGDYEVVSVPYPFLLPDGKKARFFRLKVDPAS</sequence>
<feature type="region of interest" description="Disordered" evidence="3">
    <location>
        <begin position="1395"/>
        <end position="1414"/>
    </location>
</feature>
<evidence type="ECO:0000313" key="7">
    <source>
        <dbReference type="Proteomes" id="UP001374893"/>
    </source>
</evidence>
<evidence type="ECO:0000256" key="3">
    <source>
        <dbReference type="SAM" id="MobiDB-lite"/>
    </source>
</evidence>
<organism evidence="6 7">
    <name type="scientific">Haloferula helveola</name>
    <dbReference type="NCBI Taxonomy" id="490095"/>
    <lineage>
        <taxon>Bacteria</taxon>
        <taxon>Pseudomonadati</taxon>
        <taxon>Verrucomicrobiota</taxon>
        <taxon>Verrucomicrobiia</taxon>
        <taxon>Verrucomicrobiales</taxon>
        <taxon>Verrucomicrobiaceae</taxon>
        <taxon>Haloferula</taxon>
    </lineage>
</organism>
<dbReference type="InterPro" id="IPR006558">
    <property type="entry name" value="LamG-like"/>
</dbReference>
<dbReference type="Gene3D" id="2.60.120.200">
    <property type="match status" value="3"/>
</dbReference>
<dbReference type="InterPro" id="IPR008979">
    <property type="entry name" value="Galactose-bd-like_sf"/>
</dbReference>
<evidence type="ECO:0000256" key="4">
    <source>
        <dbReference type="SAM" id="SignalP"/>
    </source>
</evidence>
<feature type="chain" id="PRO_5046059306" evidence="4">
    <location>
        <begin position="35"/>
        <end position="2149"/>
    </location>
</feature>
<dbReference type="SUPFAM" id="SSF49785">
    <property type="entry name" value="Galactose-binding domain-like"/>
    <property type="match status" value="1"/>
</dbReference>
<dbReference type="InterPro" id="IPR010221">
    <property type="entry name" value="VCBS_dom"/>
</dbReference>
<evidence type="ECO:0000313" key="6">
    <source>
        <dbReference type="EMBL" id="BCX46118.1"/>
    </source>
</evidence>
<keyword evidence="7" id="KW-1185">Reference proteome</keyword>
<keyword evidence="2" id="KW-1015">Disulfide bond</keyword>
<evidence type="ECO:0000256" key="2">
    <source>
        <dbReference type="ARBA" id="ARBA00023157"/>
    </source>
</evidence>
<dbReference type="RefSeq" id="WP_338687478.1">
    <property type="nucleotide sequence ID" value="NZ_AP024702.1"/>
</dbReference>
<dbReference type="InterPro" id="IPR040853">
    <property type="entry name" value="RapA2_cadherin-like"/>
</dbReference>
<dbReference type="Pfam" id="PF17803">
    <property type="entry name" value="Cadherin_4"/>
    <property type="match status" value="1"/>
</dbReference>
<feature type="signal peptide" evidence="4">
    <location>
        <begin position="1"/>
        <end position="34"/>
    </location>
</feature>
<feature type="region of interest" description="Disordered" evidence="3">
    <location>
        <begin position="41"/>
        <end position="66"/>
    </location>
</feature>
<proteinExistence type="predicted"/>
<dbReference type="Pfam" id="PF13385">
    <property type="entry name" value="Laminin_G_3"/>
    <property type="match status" value="3"/>
</dbReference>
<dbReference type="InterPro" id="IPR013320">
    <property type="entry name" value="ConA-like_dom_sf"/>
</dbReference>
<dbReference type="Gene3D" id="2.60.120.260">
    <property type="entry name" value="Galactose-binding domain-like"/>
    <property type="match status" value="1"/>
</dbReference>
<feature type="compositionally biased region" description="Polar residues" evidence="3">
    <location>
        <begin position="56"/>
        <end position="66"/>
    </location>
</feature>
<dbReference type="Pfam" id="PF22633">
    <property type="entry name" value="F5_F8_type_C_2"/>
    <property type="match status" value="1"/>
</dbReference>
<accession>A0ABN6H020</accession>
<name>A0ABN6H020_9BACT</name>
<evidence type="ECO:0000259" key="5">
    <source>
        <dbReference type="SMART" id="SM00560"/>
    </source>
</evidence>
<dbReference type="Proteomes" id="UP001374893">
    <property type="component" value="Chromosome"/>
</dbReference>
<dbReference type="Pfam" id="PF17963">
    <property type="entry name" value="Big_9"/>
    <property type="match status" value="2"/>
</dbReference>
<feature type="compositionally biased region" description="Gly residues" evidence="3">
    <location>
        <begin position="1400"/>
        <end position="1413"/>
    </location>
</feature>